<evidence type="ECO:0000256" key="6">
    <source>
        <dbReference type="ARBA" id="ARBA00023098"/>
    </source>
</evidence>
<evidence type="ECO:0000256" key="7">
    <source>
        <dbReference type="ARBA" id="ARBA00023136"/>
    </source>
</evidence>
<dbReference type="InterPro" id="IPR052271">
    <property type="entry name" value="GDPD-Related"/>
</dbReference>
<comment type="catalytic activity">
    <reaction evidence="8">
        <text>1-O-hexadecyl-sn-glycero-3-phosphocholine + H2O = 1-O-hexadecyl-sn-glycero-3-phosphate + choline + H(+)</text>
        <dbReference type="Rhea" id="RHEA:41143"/>
        <dbReference type="ChEBI" id="CHEBI:15354"/>
        <dbReference type="ChEBI" id="CHEBI:15377"/>
        <dbReference type="ChEBI" id="CHEBI:15378"/>
        <dbReference type="ChEBI" id="CHEBI:64496"/>
        <dbReference type="ChEBI" id="CHEBI:77580"/>
    </reaction>
    <physiologicalReaction direction="left-to-right" evidence="8">
        <dbReference type="Rhea" id="RHEA:41144"/>
    </physiologicalReaction>
</comment>
<evidence type="ECO:0000256" key="9">
    <source>
        <dbReference type="ARBA" id="ARBA00047392"/>
    </source>
</evidence>
<dbReference type="Pfam" id="PF03009">
    <property type="entry name" value="GDPD"/>
    <property type="match status" value="1"/>
</dbReference>
<evidence type="ECO:0000256" key="1">
    <source>
        <dbReference type="ARBA" id="ARBA00004370"/>
    </source>
</evidence>
<dbReference type="PANTHER" id="PTHR42758:SF3">
    <property type="entry name" value="LYSOPHOSPHOLIPASE D GDPD3"/>
    <property type="match status" value="1"/>
</dbReference>
<evidence type="ECO:0000256" key="12">
    <source>
        <dbReference type="ARBA" id="ARBA00048947"/>
    </source>
</evidence>
<dbReference type="GO" id="GO:0005789">
    <property type="term" value="C:endoplasmic reticulum membrane"/>
    <property type="evidence" value="ECO:0007669"/>
    <property type="project" value="TreeGrafter"/>
</dbReference>
<evidence type="ECO:0000256" key="13">
    <source>
        <dbReference type="SAM" id="Phobius"/>
    </source>
</evidence>
<dbReference type="SUPFAM" id="SSF51695">
    <property type="entry name" value="PLC-like phosphodiesterases"/>
    <property type="match status" value="1"/>
</dbReference>
<comment type="catalytic activity">
    <reaction evidence="12">
        <text>N,1-di-(9Z-octadecenoyl)-sn-glycero-3-phosphoethanolamine + H2O = N-(9Z-octadecenoyl) ethanolamine + 1-(9Z-octadecenoyl)-sn-glycero-3-phosphate + H(+)</text>
        <dbReference type="Rhea" id="RHEA:56460"/>
        <dbReference type="ChEBI" id="CHEBI:15377"/>
        <dbReference type="ChEBI" id="CHEBI:15378"/>
        <dbReference type="ChEBI" id="CHEBI:71466"/>
        <dbReference type="ChEBI" id="CHEBI:74544"/>
        <dbReference type="ChEBI" id="CHEBI:85222"/>
    </reaction>
    <physiologicalReaction direction="left-to-right" evidence="12">
        <dbReference type="Rhea" id="RHEA:56461"/>
    </physiologicalReaction>
</comment>
<dbReference type="InterPro" id="IPR030395">
    <property type="entry name" value="GP_PDE_dom"/>
</dbReference>
<protein>
    <submittedName>
        <fullName evidence="15">Glycerophosphodiester phosphodiesterase domain-containing 1</fullName>
    </submittedName>
</protein>
<name>V9L885_CALMI</name>
<keyword evidence="4" id="KW-0378">Hydrolase</keyword>
<feature type="transmembrane region" description="Helical" evidence="13">
    <location>
        <begin position="6"/>
        <end position="24"/>
    </location>
</feature>
<accession>V9L885</accession>
<dbReference type="InterPro" id="IPR017946">
    <property type="entry name" value="PLC-like_Pdiesterase_TIM-brl"/>
</dbReference>
<comment type="catalytic activity">
    <reaction evidence="10">
        <text>N-hexadecanoyl-1-(9Z-octadecenoyl)-sn-glycero-3-phosphoethanolamine + H2O = N-hexadecanoylethanolamine + 1-(9Z-octadecenoyl)-sn-glycero-3-phosphate + H(+)</text>
        <dbReference type="Rhea" id="RHEA:53168"/>
        <dbReference type="ChEBI" id="CHEBI:15377"/>
        <dbReference type="ChEBI" id="CHEBI:15378"/>
        <dbReference type="ChEBI" id="CHEBI:71464"/>
        <dbReference type="ChEBI" id="CHEBI:74544"/>
        <dbReference type="ChEBI" id="CHEBI:85217"/>
    </reaction>
    <physiologicalReaction direction="left-to-right" evidence="10">
        <dbReference type="Rhea" id="RHEA:53169"/>
    </physiologicalReaction>
</comment>
<dbReference type="GO" id="GO:0004622">
    <property type="term" value="F:phosphatidylcholine lysophospholipase activity"/>
    <property type="evidence" value="ECO:0007669"/>
    <property type="project" value="TreeGrafter"/>
</dbReference>
<evidence type="ECO:0000256" key="10">
    <source>
        <dbReference type="ARBA" id="ARBA00047538"/>
    </source>
</evidence>
<proteinExistence type="evidence at transcript level"/>
<keyword evidence="5 13" id="KW-1133">Transmembrane helix</keyword>
<reference evidence="15" key="1">
    <citation type="journal article" date="2014" name="Nature">
        <title>Elephant shark genome provides unique insights into gnathostome evolution.</title>
        <authorList>
            <consortium name="International Elephant Shark Genome Sequencing Consortium"/>
            <person name="Venkatesh B."/>
            <person name="Lee A.P."/>
            <person name="Ravi V."/>
            <person name="Maurya A.K."/>
            <person name="Lian M.M."/>
            <person name="Swann J.B."/>
            <person name="Ohta Y."/>
            <person name="Flajnik M.F."/>
            <person name="Sutoh Y."/>
            <person name="Kasahara M."/>
            <person name="Hoon S."/>
            <person name="Gangu V."/>
            <person name="Roy S.W."/>
            <person name="Irimia M."/>
            <person name="Korzh V."/>
            <person name="Kondrychyn I."/>
            <person name="Lim Z.W."/>
            <person name="Tay B.H."/>
            <person name="Tohari S."/>
            <person name="Kong K.W."/>
            <person name="Ho S."/>
            <person name="Lorente-Galdos B."/>
            <person name="Quilez J."/>
            <person name="Marques-Bonet T."/>
            <person name="Raney B.J."/>
            <person name="Ingham P.W."/>
            <person name="Tay A."/>
            <person name="Hillier L.W."/>
            <person name="Minx P."/>
            <person name="Boehm T."/>
            <person name="Wilson R.K."/>
            <person name="Brenner S."/>
            <person name="Warren W.C."/>
        </authorList>
    </citation>
    <scope>NUCLEOTIDE SEQUENCE</scope>
    <source>
        <tissue evidence="15">Gills</tissue>
    </source>
</reference>
<comment type="catalytic activity">
    <reaction evidence="11">
        <text>1-O-(1Z-octadecenyl)-sn-glycero-3-phospho-N-hexadecanoyl-ethanolamine + H2O = 1-O-(1Z-octadecenyl)-sn-glycero-3-phosphate + N-hexadecanoylethanolamine + H(+)</text>
        <dbReference type="Rhea" id="RHEA:53184"/>
        <dbReference type="ChEBI" id="CHEBI:15377"/>
        <dbReference type="ChEBI" id="CHEBI:15378"/>
        <dbReference type="ChEBI" id="CHEBI:71464"/>
        <dbReference type="ChEBI" id="CHEBI:137009"/>
        <dbReference type="ChEBI" id="CHEBI:137017"/>
    </reaction>
    <physiologicalReaction direction="left-to-right" evidence="11">
        <dbReference type="Rhea" id="RHEA:53185"/>
    </physiologicalReaction>
</comment>
<evidence type="ECO:0000256" key="4">
    <source>
        <dbReference type="ARBA" id="ARBA00022801"/>
    </source>
</evidence>
<dbReference type="GO" id="GO:0008081">
    <property type="term" value="F:phosphoric diester hydrolase activity"/>
    <property type="evidence" value="ECO:0007669"/>
    <property type="project" value="InterPro"/>
</dbReference>
<evidence type="ECO:0000256" key="11">
    <source>
        <dbReference type="ARBA" id="ARBA00048580"/>
    </source>
</evidence>
<keyword evidence="7 13" id="KW-0472">Membrane</keyword>
<evidence type="ECO:0000256" key="3">
    <source>
        <dbReference type="ARBA" id="ARBA00022692"/>
    </source>
</evidence>
<dbReference type="CDD" id="cd08612">
    <property type="entry name" value="GDPD_GDE4"/>
    <property type="match status" value="1"/>
</dbReference>
<dbReference type="EMBL" id="JW875127">
    <property type="protein sequence ID" value="AFP07644.1"/>
    <property type="molecule type" value="mRNA"/>
</dbReference>
<evidence type="ECO:0000259" key="14">
    <source>
        <dbReference type="PROSITE" id="PS51704"/>
    </source>
</evidence>
<feature type="transmembrane region" description="Helical" evidence="13">
    <location>
        <begin position="242"/>
        <end position="259"/>
    </location>
</feature>
<keyword evidence="3 13" id="KW-0812">Transmembrane</keyword>
<sequence>MSCLYLPVLSAVGIYAATSCYLLSHPSILHKKKQLSFHCRHISHRGGCGEKIENTMEAFEHAVRSGTDMLEMDVHLTGDGQVVVSHDENLQRQTGHHLNLRDLRFADLPLYKENLDVLFYPGHPSGGSDRRFVLLETVFVTFPMIPINLEIKVHNNRLIHTVSELVKKYHREDITVWATESDRTMRECVSENPRMPFSFSKKRVLLLLFFFYTGLLPFIPLPESCLEILMPSLLNRFYFPKNAFLTNSFVVSLINWLLMRKSLFKHLKDRGIQVYLWVVNDEADFRRGFGYEGVTGLMTDYPQKLRRYLDTNPR</sequence>
<feature type="non-terminal residue" evidence="15">
    <location>
        <position position="314"/>
    </location>
</feature>
<comment type="similarity">
    <text evidence="2">Belongs to the glycerophosphoryl diester phosphodiesterase family.</text>
</comment>
<evidence type="ECO:0000256" key="2">
    <source>
        <dbReference type="ARBA" id="ARBA00007277"/>
    </source>
</evidence>
<comment type="catalytic activity">
    <reaction evidence="9">
        <text>N-(5Z,8Z,11Z,14Z-eicosatetraenoyl)-1-(9Z-octadecenoyl)-sn-glycero-3-phosphoethanolamine + H2O = N-(5Z,8Z,11Z,14Z-eicosatetraenoyl)-ethanolamine + 1-(9Z-octadecenoyl)-sn-glycero-3-phosphate + H(+)</text>
        <dbReference type="Rhea" id="RHEA:45544"/>
        <dbReference type="ChEBI" id="CHEBI:2700"/>
        <dbReference type="ChEBI" id="CHEBI:15377"/>
        <dbReference type="ChEBI" id="CHEBI:15378"/>
        <dbReference type="ChEBI" id="CHEBI:74544"/>
        <dbReference type="ChEBI" id="CHEBI:85223"/>
    </reaction>
    <physiologicalReaction direction="left-to-right" evidence="9">
        <dbReference type="Rhea" id="RHEA:45545"/>
    </physiologicalReaction>
</comment>
<evidence type="ECO:0000313" key="15">
    <source>
        <dbReference type="EMBL" id="AFP07644.1"/>
    </source>
</evidence>
<dbReference type="AlphaFoldDB" id="V9L885"/>
<evidence type="ECO:0000256" key="8">
    <source>
        <dbReference type="ARBA" id="ARBA00036083"/>
    </source>
</evidence>
<dbReference type="PROSITE" id="PS51704">
    <property type="entry name" value="GP_PDE"/>
    <property type="match status" value="1"/>
</dbReference>
<dbReference type="GO" id="GO:0046475">
    <property type="term" value="P:glycerophospholipid catabolic process"/>
    <property type="evidence" value="ECO:0007669"/>
    <property type="project" value="TreeGrafter"/>
</dbReference>
<feature type="transmembrane region" description="Helical" evidence="13">
    <location>
        <begin position="204"/>
        <end position="222"/>
    </location>
</feature>
<dbReference type="Gene3D" id="3.20.20.190">
    <property type="entry name" value="Phosphatidylinositol (PI) phosphodiesterase"/>
    <property type="match status" value="1"/>
</dbReference>
<evidence type="ECO:0000256" key="5">
    <source>
        <dbReference type="ARBA" id="ARBA00022989"/>
    </source>
</evidence>
<keyword evidence="6" id="KW-0443">Lipid metabolism</keyword>
<feature type="domain" description="GP-PDE" evidence="14">
    <location>
        <begin position="39"/>
        <end position="309"/>
    </location>
</feature>
<dbReference type="PANTHER" id="PTHR42758">
    <property type="entry name" value="PHOSPHATIDYLGLYCEROL PHOSPHOLIPASE C"/>
    <property type="match status" value="1"/>
</dbReference>
<comment type="subcellular location">
    <subcellularLocation>
        <location evidence="1">Membrane</location>
    </subcellularLocation>
</comment>
<organism evidence="15">
    <name type="scientific">Callorhinchus milii</name>
    <name type="common">Ghost shark</name>
    <dbReference type="NCBI Taxonomy" id="7868"/>
    <lineage>
        <taxon>Eukaryota</taxon>
        <taxon>Metazoa</taxon>
        <taxon>Chordata</taxon>
        <taxon>Craniata</taxon>
        <taxon>Vertebrata</taxon>
        <taxon>Chondrichthyes</taxon>
        <taxon>Holocephali</taxon>
        <taxon>Chimaeriformes</taxon>
        <taxon>Callorhinchidae</taxon>
        <taxon>Callorhinchus</taxon>
    </lineage>
</organism>